<sequence length="432" mass="48216">MSAMDEILPPGDPAPGLLEGRLWVDGCFDFFHHGHAGAVVQARQLGDELYVGVHSDEAILENKGPTVMNLKERLLAIDACRWVTKSIPYAPYVTQLGWISHFGCKYVVHGDDITSDSGGEDCYRFVKAADRFKVVKRTPSISTTDLVGRMLLCTKGHFIKSLEKMLAGREGPGTEAERKANGEAMTERVRLYATDETAKKPGADVWFWGPEAGFKELFSGVGPKQGQRVVYVDGGFDLFSSGHIQFLRLVTEAEEELARKDGWYSEQAVNERKGKGGDYGPVFVVAGVHDDEVINKWKGVNYPIMSIFERGLCVLQCRYINAVVFGAPFTPTKSYLTSLPWGTPDAVYHGPTSFMPLTDDVYTAPKEMGIYREIGNHEFEDVNAGTIVQRIMKSRDMYEARQKAKGMKADVEAAHRKRELLEEEQRKKEASR</sequence>
<dbReference type="Gene3D" id="3.40.50.620">
    <property type="entry name" value="HUPs"/>
    <property type="match status" value="2"/>
</dbReference>
<evidence type="ECO:0000256" key="2">
    <source>
        <dbReference type="ARBA" id="ARBA00010101"/>
    </source>
</evidence>
<comment type="pathway">
    <text evidence="9">Phospholipid metabolism; phosphatidylethanolamine biosynthesis; phosphatidylethanolamine from ethanolamine: step 2/3.</text>
</comment>
<evidence type="ECO:0000256" key="8">
    <source>
        <dbReference type="ARBA" id="ARBA00023264"/>
    </source>
</evidence>
<keyword evidence="12" id="KW-0175">Coiled coil</keyword>
<evidence type="ECO:0000256" key="3">
    <source>
        <dbReference type="ARBA" id="ARBA00022516"/>
    </source>
</evidence>
<keyword evidence="7" id="KW-0594">Phospholipid biosynthesis</keyword>
<dbReference type="InterPro" id="IPR041723">
    <property type="entry name" value="CCT"/>
</dbReference>
<gene>
    <name evidence="14" type="ORF">C8A00DRAFT_45732</name>
</gene>
<dbReference type="GO" id="GO:0006646">
    <property type="term" value="P:phosphatidylethanolamine biosynthetic process"/>
    <property type="evidence" value="ECO:0007669"/>
    <property type="project" value="InterPro"/>
</dbReference>
<evidence type="ECO:0000256" key="5">
    <source>
        <dbReference type="ARBA" id="ARBA00022695"/>
    </source>
</evidence>
<feature type="coiled-coil region" evidence="12">
    <location>
        <begin position="404"/>
        <end position="431"/>
    </location>
</feature>
<dbReference type="InterPro" id="IPR014729">
    <property type="entry name" value="Rossmann-like_a/b/a_fold"/>
</dbReference>
<evidence type="ECO:0000256" key="7">
    <source>
        <dbReference type="ARBA" id="ARBA00023209"/>
    </source>
</evidence>
<comment type="similarity">
    <text evidence="2">Belongs to the cytidylyltransferase family.</text>
</comment>
<dbReference type="CDD" id="cd02173">
    <property type="entry name" value="ECT"/>
    <property type="match status" value="1"/>
</dbReference>
<dbReference type="Proteomes" id="UP001302745">
    <property type="component" value="Unassembled WGS sequence"/>
</dbReference>
<dbReference type="PANTHER" id="PTHR45780:SF2">
    <property type="entry name" value="ETHANOLAMINE-PHOSPHATE CYTIDYLYLTRANSFERASE"/>
    <property type="match status" value="1"/>
</dbReference>
<keyword evidence="5" id="KW-0548">Nucleotidyltransferase</keyword>
<evidence type="ECO:0000256" key="4">
    <source>
        <dbReference type="ARBA" id="ARBA00022679"/>
    </source>
</evidence>
<keyword evidence="8" id="KW-1208">Phospholipid metabolism</keyword>
<comment type="caution">
    <text evidence="14">The sequence shown here is derived from an EMBL/GenBank/DDBJ whole genome shotgun (WGS) entry which is preliminary data.</text>
</comment>
<dbReference type="CDD" id="cd02174">
    <property type="entry name" value="CCT"/>
    <property type="match status" value="1"/>
</dbReference>
<evidence type="ECO:0000259" key="13">
    <source>
        <dbReference type="Pfam" id="PF01467"/>
    </source>
</evidence>
<dbReference type="GO" id="GO:0004306">
    <property type="term" value="F:ethanolamine-phosphate cytidylyltransferase activity"/>
    <property type="evidence" value="ECO:0007669"/>
    <property type="project" value="UniProtKB-EC"/>
</dbReference>
<accession>A0AAN6VI76</accession>
<reference evidence="14" key="2">
    <citation type="submission" date="2023-05" db="EMBL/GenBank/DDBJ databases">
        <authorList>
            <consortium name="Lawrence Berkeley National Laboratory"/>
            <person name="Steindorff A."/>
            <person name="Hensen N."/>
            <person name="Bonometti L."/>
            <person name="Westerberg I."/>
            <person name="Brannstrom I.O."/>
            <person name="Guillou S."/>
            <person name="Cros-Aarteil S."/>
            <person name="Calhoun S."/>
            <person name="Haridas S."/>
            <person name="Kuo A."/>
            <person name="Mondo S."/>
            <person name="Pangilinan J."/>
            <person name="Riley R."/>
            <person name="Labutti K."/>
            <person name="Andreopoulos B."/>
            <person name="Lipzen A."/>
            <person name="Chen C."/>
            <person name="Yanf M."/>
            <person name="Daum C."/>
            <person name="Ng V."/>
            <person name="Clum A."/>
            <person name="Ohm R."/>
            <person name="Martin F."/>
            <person name="Silar P."/>
            <person name="Natvig D."/>
            <person name="Lalanne C."/>
            <person name="Gautier V."/>
            <person name="Ament-Velasquez S.L."/>
            <person name="Kruys A."/>
            <person name="Hutchinson M.I."/>
            <person name="Powell A.J."/>
            <person name="Barry K."/>
            <person name="Miller A.N."/>
            <person name="Grigoriev I.V."/>
            <person name="Debuchy R."/>
            <person name="Gladieux P."/>
            <person name="Thoren M.H."/>
            <person name="Johannesson H."/>
        </authorList>
    </citation>
    <scope>NUCLEOTIDE SEQUENCE</scope>
    <source>
        <strain evidence="14">CBS 538.74</strain>
    </source>
</reference>
<comment type="pathway">
    <text evidence="1">Lipid metabolism.</text>
</comment>
<keyword evidence="15" id="KW-1185">Reference proteome</keyword>
<evidence type="ECO:0000256" key="12">
    <source>
        <dbReference type="SAM" id="Coils"/>
    </source>
</evidence>
<evidence type="ECO:0000256" key="9">
    <source>
        <dbReference type="ARBA" id="ARBA00024191"/>
    </source>
</evidence>
<evidence type="ECO:0000256" key="6">
    <source>
        <dbReference type="ARBA" id="ARBA00023098"/>
    </source>
</evidence>
<evidence type="ECO:0000313" key="15">
    <source>
        <dbReference type="Proteomes" id="UP001302745"/>
    </source>
</evidence>
<feature type="domain" description="Cytidyltransferase-like" evidence="13">
    <location>
        <begin position="24"/>
        <end position="147"/>
    </location>
</feature>
<evidence type="ECO:0000256" key="11">
    <source>
        <dbReference type="ARBA" id="ARBA00031473"/>
    </source>
</evidence>
<dbReference type="GO" id="GO:0005737">
    <property type="term" value="C:cytoplasm"/>
    <property type="evidence" value="ECO:0007669"/>
    <property type="project" value="TreeGrafter"/>
</dbReference>
<dbReference type="AlphaFoldDB" id="A0AAN6VI76"/>
<keyword evidence="4" id="KW-0808">Transferase</keyword>
<organism evidence="14 15">
    <name type="scientific">Chaetomidium leptoderma</name>
    <dbReference type="NCBI Taxonomy" id="669021"/>
    <lineage>
        <taxon>Eukaryota</taxon>
        <taxon>Fungi</taxon>
        <taxon>Dikarya</taxon>
        <taxon>Ascomycota</taxon>
        <taxon>Pezizomycotina</taxon>
        <taxon>Sordariomycetes</taxon>
        <taxon>Sordariomycetidae</taxon>
        <taxon>Sordariales</taxon>
        <taxon>Chaetomiaceae</taxon>
        <taxon>Chaetomidium</taxon>
    </lineage>
</organism>
<dbReference type="Pfam" id="PF01467">
    <property type="entry name" value="CTP_transf_like"/>
    <property type="match status" value="1"/>
</dbReference>
<dbReference type="SUPFAM" id="SSF52374">
    <property type="entry name" value="Nucleotidylyl transferase"/>
    <property type="match status" value="2"/>
</dbReference>
<dbReference type="NCBIfam" id="TIGR00125">
    <property type="entry name" value="cyt_tran_rel"/>
    <property type="match status" value="1"/>
</dbReference>
<evidence type="ECO:0000313" key="14">
    <source>
        <dbReference type="EMBL" id="KAK4150975.1"/>
    </source>
</evidence>
<keyword evidence="3" id="KW-0444">Lipid biosynthesis</keyword>
<dbReference type="PANTHER" id="PTHR45780">
    <property type="entry name" value="ETHANOLAMINE-PHOSPHATE CYTIDYLYLTRANSFERASE"/>
    <property type="match status" value="1"/>
</dbReference>
<reference evidence="14" key="1">
    <citation type="journal article" date="2023" name="Mol. Phylogenet. Evol.">
        <title>Genome-scale phylogeny and comparative genomics of the fungal order Sordariales.</title>
        <authorList>
            <person name="Hensen N."/>
            <person name="Bonometti L."/>
            <person name="Westerberg I."/>
            <person name="Brannstrom I.O."/>
            <person name="Guillou S."/>
            <person name="Cros-Aarteil S."/>
            <person name="Calhoun S."/>
            <person name="Haridas S."/>
            <person name="Kuo A."/>
            <person name="Mondo S."/>
            <person name="Pangilinan J."/>
            <person name="Riley R."/>
            <person name="LaButti K."/>
            <person name="Andreopoulos B."/>
            <person name="Lipzen A."/>
            <person name="Chen C."/>
            <person name="Yan M."/>
            <person name="Daum C."/>
            <person name="Ng V."/>
            <person name="Clum A."/>
            <person name="Steindorff A."/>
            <person name="Ohm R.A."/>
            <person name="Martin F."/>
            <person name="Silar P."/>
            <person name="Natvig D.O."/>
            <person name="Lalanne C."/>
            <person name="Gautier V."/>
            <person name="Ament-Velasquez S.L."/>
            <person name="Kruys A."/>
            <person name="Hutchinson M.I."/>
            <person name="Powell A.J."/>
            <person name="Barry K."/>
            <person name="Miller A.N."/>
            <person name="Grigoriev I.V."/>
            <person name="Debuchy R."/>
            <person name="Gladieux P."/>
            <person name="Hiltunen Thoren M."/>
            <person name="Johannesson H."/>
        </authorList>
    </citation>
    <scope>NUCLEOTIDE SEQUENCE</scope>
    <source>
        <strain evidence="14">CBS 538.74</strain>
    </source>
</reference>
<evidence type="ECO:0000256" key="10">
    <source>
        <dbReference type="ARBA" id="ARBA00024221"/>
    </source>
</evidence>
<evidence type="ECO:0000256" key="1">
    <source>
        <dbReference type="ARBA" id="ARBA00005189"/>
    </source>
</evidence>
<dbReference type="InterPro" id="IPR004821">
    <property type="entry name" value="Cyt_trans-like"/>
</dbReference>
<keyword evidence="6" id="KW-0443">Lipid metabolism</keyword>
<protein>
    <recommendedName>
        <fullName evidence="10">ethanolamine-phosphate cytidylyltransferase</fullName>
        <ecNumber evidence="10">2.7.7.14</ecNumber>
    </recommendedName>
    <alternativeName>
        <fullName evidence="11">CTP:phosphoethanolamine cytidylyltransferase</fullName>
    </alternativeName>
</protein>
<proteinExistence type="inferred from homology"/>
<dbReference type="EC" id="2.7.7.14" evidence="10"/>
<dbReference type="EMBL" id="MU857040">
    <property type="protein sequence ID" value="KAK4150975.1"/>
    <property type="molecule type" value="Genomic_DNA"/>
</dbReference>
<name>A0AAN6VI76_9PEZI</name>
<dbReference type="InterPro" id="IPR044608">
    <property type="entry name" value="Ect1/PCYT2"/>
</dbReference>